<dbReference type="RefSeq" id="WP_345323412.1">
    <property type="nucleotide sequence ID" value="NZ_BAABGA010000036.1"/>
</dbReference>
<evidence type="ECO:0000259" key="1">
    <source>
        <dbReference type="Pfam" id="PF05050"/>
    </source>
</evidence>
<dbReference type="Pfam" id="PF05050">
    <property type="entry name" value="Methyltransf_21"/>
    <property type="match status" value="1"/>
</dbReference>
<organism evidence="2 3">
    <name type="scientific">Novipirellula rosea</name>
    <dbReference type="NCBI Taxonomy" id="1031540"/>
    <lineage>
        <taxon>Bacteria</taxon>
        <taxon>Pseudomonadati</taxon>
        <taxon>Planctomycetota</taxon>
        <taxon>Planctomycetia</taxon>
        <taxon>Pirellulales</taxon>
        <taxon>Pirellulaceae</taxon>
        <taxon>Novipirellula</taxon>
    </lineage>
</organism>
<evidence type="ECO:0000313" key="2">
    <source>
        <dbReference type="EMBL" id="GAA4455954.1"/>
    </source>
</evidence>
<dbReference type="Proteomes" id="UP001500840">
    <property type="component" value="Unassembled WGS sequence"/>
</dbReference>
<dbReference type="SUPFAM" id="SSF53335">
    <property type="entry name" value="S-adenosyl-L-methionine-dependent methyltransferases"/>
    <property type="match status" value="1"/>
</dbReference>
<evidence type="ECO:0000313" key="3">
    <source>
        <dbReference type="Proteomes" id="UP001500840"/>
    </source>
</evidence>
<accession>A0ABP8MWK7</accession>
<dbReference type="NCBIfam" id="TIGR01444">
    <property type="entry name" value="fkbM_fam"/>
    <property type="match status" value="1"/>
</dbReference>
<name>A0ABP8MWK7_9BACT</name>
<dbReference type="InterPro" id="IPR006342">
    <property type="entry name" value="FkbM_mtfrase"/>
</dbReference>
<dbReference type="Gene3D" id="3.40.50.150">
    <property type="entry name" value="Vaccinia Virus protein VP39"/>
    <property type="match status" value="1"/>
</dbReference>
<dbReference type="InterPro" id="IPR029063">
    <property type="entry name" value="SAM-dependent_MTases_sf"/>
</dbReference>
<sequence>MKLTLAERLMRKTTIQYAWLKSKCTHGFHTQFAGESVTFCEGSVISLGSASLPKHSHRNRIVRDADWIQQMAVTAWLEANPTAKTFVDVGAFHGYYAISIGKHLAKRGGKVVAVEPDPKNFELLVQSVAMNGLEETVHCVDVGCSDHDGEMFFQPKSAQGSLSDTKGEDGIPVRIATLDSILGTLGITEPIDCLMVDVEGAELPVMQGCNPERIANAELFIELHPYAWKDMGYTAADLEAYLLEHNRICVDMFHRVHQRFEADPWFPNYIGPTKWIQR</sequence>
<dbReference type="EMBL" id="BAABGA010000036">
    <property type="protein sequence ID" value="GAA4455954.1"/>
    <property type="molecule type" value="Genomic_DNA"/>
</dbReference>
<proteinExistence type="predicted"/>
<gene>
    <name evidence="2" type="ORF">GCM10023156_30670</name>
</gene>
<comment type="caution">
    <text evidence="2">The sequence shown here is derived from an EMBL/GenBank/DDBJ whole genome shotgun (WGS) entry which is preliminary data.</text>
</comment>
<dbReference type="PANTHER" id="PTHR34203">
    <property type="entry name" value="METHYLTRANSFERASE, FKBM FAMILY PROTEIN"/>
    <property type="match status" value="1"/>
</dbReference>
<reference evidence="3" key="1">
    <citation type="journal article" date="2019" name="Int. J. Syst. Evol. Microbiol.">
        <title>The Global Catalogue of Microorganisms (GCM) 10K type strain sequencing project: providing services to taxonomists for standard genome sequencing and annotation.</title>
        <authorList>
            <consortium name="The Broad Institute Genomics Platform"/>
            <consortium name="The Broad Institute Genome Sequencing Center for Infectious Disease"/>
            <person name="Wu L."/>
            <person name="Ma J."/>
        </authorList>
    </citation>
    <scope>NUCLEOTIDE SEQUENCE [LARGE SCALE GENOMIC DNA]</scope>
    <source>
        <strain evidence="3">JCM 17759</strain>
    </source>
</reference>
<keyword evidence="3" id="KW-1185">Reference proteome</keyword>
<dbReference type="InterPro" id="IPR052514">
    <property type="entry name" value="SAM-dependent_MTase"/>
</dbReference>
<feature type="domain" description="Methyltransferase FkbM" evidence="1">
    <location>
        <begin position="88"/>
        <end position="246"/>
    </location>
</feature>
<protein>
    <recommendedName>
        <fullName evidence="1">Methyltransferase FkbM domain-containing protein</fullName>
    </recommendedName>
</protein>
<dbReference type="PANTHER" id="PTHR34203:SF15">
    <property type="entry name" value="SLL1173 PROTEIN"/>
    <property type="match status" value="1"/>
</dbReference>